<feature type="domain" description="AB hydrolase-1" evidence="7">
    <location>
        <begin position="87"/>
        <end position="353"/>
    </location>
</feature>
<dbReference type="PANTHER" id="PTHR36837:SF2">
    <property type="entry name" value="POLY(3-HYDROXYALKANOATE) POLYMERASE SUBUNIT PHAC"/>
    <property type="match status" value="1"/>
</dbReference>
<reference evidence="8 9" key="1">
    <citation type="submission" date="2017-06" db="EMBL/GenBank/DDBJ databases">
        <title>Raineya orbicola gen. nov., sp. nov. a slightly thermophilic bacterium of the phylum Bacteroidetes and the description of Raineyaceae fam. nov.</title>
        <authorList>
            <person name="Albuquerque L."/>
            <person name="Polonia A.R.M."/>
            <person name="Barroso C."/>
            <person name="Froufe H.J.C."/>
            <person name="Lage O."/>
            <person name="Lobo-Da-Cunha A."/>
            <person name="Egas C."/>
            <person name="Da Costa M.S."/>
        </authorList>
    </citation>
    <scope>NUCLEOTIDE SEQUENCE [LARGE SCALE GENOMIC DNA]</scope>
    <source>
        <strain evidence="8 9">SPSPC-11</strain>
    </source>
</reference>
<dbReference type="InterPro" id="IPR029058">
    <property type="entry name" value="AB_hydrolase_fold"/>
</dbReference>
<evidence type="ECO:0000256" key="3">
    <source>
        <dbReference type="ARBA" id="ARBA00022679"/>
    </source>
</evidence>
<comment type="pathway">
    <text evidence="1">Biopolymer metabolism; poly-(R)-3-hydroxybutanoate biosynthesis.</text>
</comment>
<proteinExistence type="predicted"/>
<keyword evidence="3" id="KW-0808">Transferase</keyword>
<evidence type="ECO:0000256" key="2">
    <source>
        <dbReference type="ARBA" id="ARBA00019065"/>
    </source>
</evidence>
<dbReference type="AlphaFoldDB" id="A0A2N3IF66"/>
<keyword evidence="9" id="KW-1185">Reference proteome</keyword>
<accession>A0A2N3IF66</accession>
<sequence>MLDGKICNLMKEPINKVLNTKYMIQQQILSLADKYQERTEKLAKSYHILSEIKEIDVGTTPKDLVWKDGKISLFRYKRSTPATIKTPLLICYALVNKQDMMDLQPDRSVIRKFLDLGLDVYIIDWGYVTRADRYTSMDDYINGYLNGCVEYIRRTHQIEKINLLGVCQGGTFSVIYSAIHPEKIKNLVVMVAPIDFSNKEGLLFQWSTYLNVDEIIENNGGIMPGELLNVGFDMLKPMSKLRKYTSVVDMMDDEDKLMNFLRMEKWVANSPDQAGECFKQFIKDLYQENKLIKNELVVGNHKVNMKNITMPILNIYAEADHLVPPPCSIPLDKFVASKDIQTYKFPGGHIGVFVGARSQKELAPTIVNWLKERD</sequence>
<comment type="caution">
    <text evidence="8">The sequence shown here is derived from an EMBL/GenBank/DDBJ whole genome shotgun (WGS) entry which is preliminary data.</text>
</comment>
<evidence type="ECO:0000313" key="9">
    <source>
        <dbReference type="Proteomes" id="UP000233387"/>
    </source>
</evidence>
<keyword evidence="4" id="KW-0583">PHB biosynthesis</keyword>
<name>A0A2N3IF66_9BACT</name>
<protein>
    <recommendedName>
        <fullName evidence="2">Poly(3-hydroxyalkanoate) polymerase subunit PhaC</fullName>
    </recommendedName>
    <alternativeName>
        <fullName evidence="6">PHB synthase subunit PhaC</fullName>
    </alternativeName>
</protein>
<evidence type="ECO:0000256" key="6">
    <source>
        <dbReference type="ARBA" id="ARBA00033356"/>
    </source>
</evidence>
<dbReference type="UniPathway" id="UPA00917"/>
<dbReference type="Gene3D" id="3.40.50.1820">
    <property type="entry name" value="alpha/beta hydrolase"/>
    <property type="match status" value="1"/>
</dbReference>
<dbReference type="InterPro" id="IPR010125">
    <property type="entry name" value="PHA_synth_III_C"/>
</dbReference>
<keyword evidence="5" id="KW-0012">Acyltransferase</keyword>
<dbReference type="EMBL" id="NKXO01000021">
    <property type="protein sequence ID" value="PKQ68947.1"/>
    <property type="molecule type" value="Genomic_DNA"/>
</dbReference>
<dbReference type="SUPFAM" id="SSF53474">
    <property type="entry name" value="alpha/beta-Hydrolases"/>
    <property type="match status" value="1"/>
</dbReference>
<dbReference type="GO" id="GO:0042619">
    <property type="term" value="P:poly-hydroxybutyrate biosynthetic process"/>
    <property type="evidence" value="ECO:0007669"/>
    <property type="project" value="UniProtKB-KW"/>
</dbReference>
<dbReference type="GO" id="GO:0016746">
    <property type="term" value="F:acyltransferase activity"/>
    <property type="evidence" value="ECO:0007669"/>
    <property type="project" value="UniProtKB-KW"/>
</dbReference>
<dbReference type="PANTHER" id="PTHR36837">
    <property type="entry name" value="POLY(3-HYDROXYALKANOATE) POLYMERASE SUBUNIT PHAC"/>
    <property type="match status" value="1"/>
</dbReference>
<gene>
    <name evidence="8" type="ORF">Rain11_1480</name>
</gene>
<evidence type="ECO:0000256" key="4">
    <source>
        <dbReference type="ARBA" id="ARBA00022752"/>
    </source>
</evidence>
<evidence type="ECO:0000259" key="7">
    <source>
        <dbReference type="Pfam" id="PF00561"/>
    </source>
</evidence>
<dbReference type="Proteomes" id="UP000233387">
    <property type="component" value="Unassembled WGS sequence"/>
</dbReference>
<evidence type="ECO:0000256" key="5">
    <source>
        <dbReference type="ARBA" id="ARBA00023315"/>
    </source>
</evidence>
<dbReference type="InterPro" id="IPR000073">
    <property type="entry name" value="AB_hydrolase_1"/>
</dbReference>
<dbReference type="Pfam" id="PF00561">
    <property type="entry name" value="Abhydrolase_1"/>
    <property type="match status" value="1"/>
</dbReference>
<evidence type="ECO:0000313" key="8">
    <source>
        <dbReference type="EMBL" id="PKQ68947.1"/>
    </source>
</evidence>
<organism evidence="8 9">
    <name type="scientific">Raineya orbicola</name>
    <dbReference type="NCBI Taxonomy" id="2016530"/>
    <lineage>
        <taxon>Bacteria</taxon>
        <taxon>Pseudomonadati</taxon>
        <taxon>Bacteroidota</taxon>
        <taxon>Cytophagia</taxon>
        <taxon>Cytophagales</taxon>
        <taxon>Raineyaceae</taxon>
        <taxon>Raineya</taxon>
    </lineage>
</organism>
<dbReference type="NCBIfam" id="TIGR01836">
    <property type="entry name" value="PHA_synth_III_C"/>
    <property type="match status" value="1"/>
</dbReference>
<dbReference type="InterPro" id="IPR051321">
    <property type="entry name" value="PHA/PHB_synthase"/>
</dbReference>
<evidence type="ECO:0000256" key="1">
    <source>
        <dbReference type="ARBA" id="ARBA00004683"/>
    </source>
</evidence>